<dbReference type="OrthoDB" id="39734at2759"/>
<reference evidence="2" key="1">
    <citation type="journal article" date="2020" name="Stud. Mycol.">
        <title>101 Dothideomycetes genomes: a test case for predicting lifestyles and emergence of pathogens.</title>
        <authorList>
            <person name="Haridas S."/>
            <person name="Albert R."/>
            <person name="Binder M."/>
            <person name="Bloem J."/>
            <person name="Labutti K."/>
            <person name="Salamov A."/>
            <person name="Andreopoulos B."/>
            <person name="Baker S."/>
            <person name="Barry K."/>
            <person name="Bills G."/>
            <person name="Bluhm B."/>
            <person name="Cannon C."/>
            <person name="Castanera R."/>
            <person name="Culley D."/>
            <person name="Daum C."/>
            <person name="Ezra D."/>
            <person name="Gonzalez J."/>
            <person name="Henrissat B."/>
            <person name="Kuo A."/>
            <person name="Liang C."/>
            <person name="Lipzen A."/>
            <person name="Lutzoni F."/>
            <person name="Magnuson J."/>
            <person name="Mondo S."/>
            <person name="Nolan M."/>
            <person name="Ohm R."/>
            <person name="Pangilinan J."/>
            <person name="Park H.-J."/>
            <person name="Ramirez L."/>
            <person name="Alfaro M."/>
            <person name="Sun H."/>
            <person name="Tritt A."/>
            <person name="Yoshinaga Y."/>
            <person name="Zwiers L.-H."/>
            <person name="Turgeon B."/>
            <person name="Goodwin S."/>
            <person name="Spatafora J."/>
            <person name="Crous P."/>
            <person name="Grigoriev I."/>
        </authorList>
    </citation>
    <scope>NUCLEOTIDE SEQUENCE</scope>
    <source>
        <strain evidence="2">CBS 113818</strain>
    </source>
</reference>
<evidence type="ECO:0000313" key="2">
    <source>
        <dbReference type="EMBL" id="KAF2819264.1"/>
    </source>
</evidence>
<feature type="region of interest" description="Disordered" evidence="1">
    <location>
        <begin position="60"/>
        <end position="95"/>
    </location>
</feature>
<evidence type="ECO:0000313" key="3">
    <source>
        <dbReference type="Proteomes" id="UP000799424"/>
    </source>
</evidence>
<dbReference type="EMBL" id="MU006245">
    <property type="protein sequence ID" value="KAF2819264.1"/>
    <property type="molecule type" value="Genomic_DNA"/>
</dbReference>
<dbReference type="AlphaFoldDB" id="A0A6A6ZG26"/>
<gene>
    <name evidence="2" type="ORF">CC86DRAFT_388077</name>
</gene>
<proteinExistence type="predicted"/>
<name>A0A6A6ZG26_9PLEO</name>
<organism evidence="2 3">
    <name type="scientific">Ophiobolus disseminans</name>
    <dbReference type="NCBI Taxonomy" id="1469910"/>
    <lineage>
        <taxon>Eukaryota</taxon>
        <taxon>Fungi</taxon>
        <taxon>Dikarya</taxon>
        <taxon>Ascomycota</taxon>
        <taxon>Pezizomycotina</taxon>
        <taxon>Dothideomycetes</taxon>
        <taxon>Pleosporomycetidae</taxon>
        <taxon>Pleosporales</taxon>
        <taxon>Pleosporineae</taxon>
        <taxon>Phaeosphaeriaceae</taxon>
        <taxon>Ophiobolus</taxon>
    </lineage>
</organism>
<dbReference type="Proteomes" id="UP000799424">
    <property type="component" value="Unassembled WGS sequence"/>
</dbReference>
<sequence length="360" mass="40556">MVRSRRSASRNRKQRHRSVPSTEKIFSLSLLYIAIAERKITYPLYFYHFLRIHPTYPRRQTKPEVVTSRSNGASAEHDDEHGTEAPLDSEPHVPRVGDTTSVKSEPVVNFSNILVPPWFLENCVKTSEEMKNFPTRLALCDHDEDNKCVPELGPATNGTHVVEIDTAVYRALYLVRQLHLATVGTLSNNHDFGRKSLYLRYPDHVKLPENRCFFQAVVELYAKEIGAHLITLETDDILDLAQHFASSAERTTYIDADSSLSLFFELASVKLKQASSLHALDGSLGYLSSTQLSSGDYAHSTCSSKYQFPFFSLLEIPLLKGTKETLPQINLTGTPLLVHIPDIHHYESPPPDPHDVSEDS</sequence>
<evidence type="ECO:0000256" key="1">
    <source>
        <dbReference type="SAM" id="MobiDB-lite"/>
    </source>
</evidence>
<accession>A0A6A6ZG26</accession>
<feature type="compositionally biased region" description="Basic and acidic residues" evidence="1">
    <location>
        <begin position="75"/>
        <end position="95"/>
    </location>
</feature>
<protein>
    <submittedName>
        <fullName evidence="2">Uncharacterized protein</fullName>
    </submittedName>
</protein>
<keyword evidence="3" id="KW-1185">Reference proteome</keyword>